<comment type="caution">
    <text evidence="1">The sequence shown here is derived from an EMBL/GenBank/DDBJ whole genome shotgun (WGS) entry which is preliminary data.</text>
</comment>
<protein>
    <submittedName>
        <fullName evidence="1">Uncharacterized protein</fullName>
    </submittedName>
</protein>
<dbReference type="EMBL" id="CASHTH010000636">
    <property type="protein sequence ID" value="CAI8005820.1"/>
    <property type="molecule type" value="Genomic_DNA"/>
</dbReference>
<organism evidence="1 2">
    <name type="scientific">Geodia barretti</name>
    <name type="common">Barrett's horny sponge</name>
    <dbReference type="NCBI Taxonomy" id="519541"/>
    <lineage>
        <taxon>Eukaryota</taxon>
        <taxon>Metazoa</taxon>
        <taxon>Porifera</taxon>
        <taxon>Demospongiae</taxon>
        <taxon>Heteroscleromorpha</taxon>
        <taxon>Tetractinellida</taxon>
        <taxon>Astrophorina</taxon>
        <taxon>Geodiidae</taxon>
        <taxon>Geodia</taxon>
    </lineage>
</organism>
<evidence type="ECO:0000313" key="1">
    <source>
        <dbReference type="EMBL" id="CAI8005820.1"/>
    </source>
</evidence>
<evidence type="ECO:0000313" key="2">
    <source>
        <dbReference type="Proteomes" id="UP001174909"/>
    </source>
</evidence>
<gene>
    <name evidence="1" type="ORF">GBAR_LOCUS4419</name>
</gene>
<proteinExistence type="predicted"/>
<accession>A0AA35R6S4</accession>
<reference evidence="1" key="1">
    <citation type="submission" date="2023-03" db="EMBL/GenBank/DDBJ databases">
        <authorList>
            <person name="Steffen K."/>
            <person name="Cardenas P."/>
        </authorList>
    </citation>
    <scope>NUCLEOTIDE SEQUENCE</scope>
</reference>
<keyword evidence="2" id="KW-1185">Reference proteome</keyword>
<sequence length="99" mass="10583">MELATMEFDVAVWRDTLSDGSICYAAICPAVDRAHGQGDTEAEVDVADAMAIYLDHEPGKLKTGQAAQEATSELVAELTAEGVVPWIRQVVPARNQVPA</sequence>
<dbReference type="Proteomes" id="UP001174909">
    <property type="component" value="Unassembled WGS sequence"/>
</dbReference>
<dbReference type="AlphaFoldDB" id="A0AA35R6S4"/>
<name>A0AA35R6S4_GEOBA</name>